<name>A0AAF3EPM4_9BILA</name>
<feature type="region of interest" description="Disordered" evidence="1">
    <location>
        <begin position="30"/>
        <end position="69"/>
    </location>
</feature>
<organism evidence="2 3">
    <name type="scientific">Mesorhabditis belari</name>
    <dbReference type="NCBI Taxonomy" id="2138241"/>
    <lineage>
        <taxon>Eukaryota</taxon>
        <taxon>Metazoa</taxon>
        <taxon>Ecdysozoa</taxon>
        <taxon>Nematoda</taxon>
        <taxon>Chromadorea</taxon>
        <taxon>Rhabditida</taxon>
        <taxon>Rhabditina</taxon>
        <taxon>Rhabditomorpha</taxon>
        <taxon>Rhabditoidea</taxon>
        <taxon>Rhabditidae</taxon>
        <taxon>Mesorhabditinae</taxon>
        <taxon>Mesorhabditis</taxon>
    </lineage>
</organism>
<protein>
    <submittedName>
        <fullName evidence="3">Cystinosin</fullName>
    </submittedName>
</protein>
<feature type="compositionally biased region" description="Polar residues" evidence="1">
    <location>
        <begin position="34"/>
        <end position="51"/>
    </location>
</feature>
<proteinExistence type="predicted"/>
<accession>A0AAF3EPM4</accession>
<evidence type="ECO:0000313" key="2">
    <source>
        <dbReference type="Proteomes" id="UP000887575"/>
    </source>
</evidence>
<evidence type="ECO:0000313" key="3">
    <source>
        <dbReference type="WBParaSite" id="MBELARI_LOCUS1562.3"/>
    </source>
</evidence>
<sequence>MPSIETRKVLPQFQLKRASYLKILPQYAGVDNPLPQSLNDSLTQSPPQQTDDPSRIRANSRENISISRD</sequence>
<dbReference type="AlphaFoldDB" id="A0AAF3EPM4"/>
<dbReference type="WBParaSite" id="MBELARI_LOCUS1562.3">
    <property type="protein sequence ID" value="MBELARI_LOCUS1562.3"/>
    <property type="gene ID" value="MBELARI_LOCUS1562"/>
</dbReference>
<evidence type="ECO:0000256" key="1">
    <source>
        <dbReference type="SAM" id="MobiDB-lite"/>
    </source>
</evidence>
<keyword evidence="2" id="KW-1185">Reference proteome</keyword>
<reference evidence="3" key="1">
    <citation type="submission" date="2024-02" db="UniProtKB">
        <authorList>
            <consortium name="WormBaseParasite"/>
        </authorList>
    </citation>
    <scope>IDENTIFICATION</scope>
</reference>
<dbReference type="Proteomes" id="UP000887575">
    <property type="component" value="Unassembled WGS sequence"/>
</dbReference>